<feature type="region of interest" description="Disordered" evidence="1">
    <location>
        <begin position="315"/>
        <end position="388"/>
    </location>
</feature>
<keyword evidence="3" id="KW-1185">Reference proteome</keyword>
<dbReference type="EMBL" id="JBHTMC010000002">
    <property type="protein sequence ID" value="MFD1262357.1"/>
    <property type="molecule type" value="Genomic_DNA"/>
</dbReference>
<reference evidence="3" key="1">
    <citation type="journal article" date="2019" name="Int. J. Syst. Evol. Microbiol.">
        <title>The Global Catalogue of Microorganisms (GCM) 10K type strain sequencing project: providing services to taxonomists for standard genome sequencing and annotation.</title>
        <authorList>
            <consortium name="The Broad Institute Genomics Platform"/>
            <consortium name="The Broad Institute Genome Sequencing Center for Infectious Disease"/>
            <person name="Wu L."/>
            <person name="Ma J."/>
        </authorList>
    </citation>
    <scope>NUCLEOTIDE SEQUENCE [LARGE SCALE GENOMIC DNA]</scope>
    <source>
        <strain evidence="3">CCUG 48884</strain>
    </source>
</reference>
<evidence type="ECO:0000313" key="3">
    <source>
        <dbReference type="Proteomes" id="UP001597158"/>
    </source>
</evidence>
<evidence type="ECO:0008006" key="4">
    <source>
        <dbReference type="Google" id="ProtNLM"/>
    </source>
</evidence>
<proteinExistence type="predicted"/>
<evidence type="ECO:0000313" key="2">
    <source>
        <dbReference type="EMBL" id="MFD1262357.1"/>
    </source>
</evidence>
<evidence type="ECO:0000256" key="1">
    <source>
        <dbReference type="SAM" id="MobiDB-lite"/>
    </source>
</evidence>
<name>A0ABW3WBN3_9RHOO</name>
<dbReference type="Gene3D" id="1.10.3210.10">
    <property type="entry name" value="Hypothetical protein af1432"/>
    <property type="match status" value="1"/>
</dbReference>
<dbReference type="SUPFAM" id="SSF109604">
    <property type="entry name" value="HD-domain/PDEase-like"/>
    <property type="match status" value="1"/>
</dbReference>
<accession>A0ABW3WBN3</accession>
<organism evidence="2 3">
    <name type="scientific">Thauera mechernichensis</name>
    <dbReference type="NCBI Taxonomy" id="82788"/>
    <lineage>
        <taxon>Bacteria</taxon>
        <taxon>Pseudomonadati</taxon>
        <taxon>Pseudomonadota</taxon>
        <taxon>Betaproteobacteria</taxon>
        <taxon>Rhodocyclales</taxon>
        <taxon>Zoogloeaceae</taxon>
        <taxon>Thauera</taxon>
    </lineage>
</organism>
<comment type="caution">
    <text evidence="2">The sequence shown here is derived from an EMBL/GenBank/DDBJ whole genome shotgun (WGS) entry which is preliminary data.</text>
</comment>
<dbReference type="Proteomes" id="UP001597158">
    <property type="component" value="Unassembled WGS sequence"/>
</dbReference>
<gene>
    <name evidence="2" type="ORF">ACFQ4M_02100</name>
</gene>
<feature type="compositionally biased region" description="Basic and acidic residues" evidence="1">
    <location>
        <begin position="333"/>
        <end position="355"/>
    </location>
</feature>
<protein>
    <recommendedName>
        <fullName evidence="4">HDOD domain-containing protein</fullName>
    </recommendedName>
</protein>
<dbReference type="RefSeq" id="WP_277831451.1">
    <property type="nucleotide sequence ID" value="NZ_JARQZE010000003.1"/>
</dbReference>
<feature type="compositionally biased region" description="Low complexity" evidence="1">
    <location>
        <begin position="323"/>
        <end position="332"/>
    </location>
</feature>
<sequence length="561" mass="60874">MNGTAKGLDYWRRELAAVRMPVLSTAQALETLLDPGIGMDTLRTMLHGDIPLALEVILLAAREPRIDGEVQGLQHALNMLGVDKVQALARRCADQGLNASAAARHEAVRAMATSQFGRVLQADWAHHHGGEHAEYLEWLTLLLGVARWKLPLAAPELHQEIEARAAAGERRARVEEALLGCSPVELNAAHLQDLGLPASPALTTIMDRAGTMLAHAGRYAWQGGMAPELPIALARYLHQRGADAVLAHLIAWATHDNWYGGHTATLLHAASAMTNLPLDEIVASTRRVAVSISHAAAFIDHRPVACERFFWPPPPPRSPGAPMPASRAAARPADSDAHTDGWHARSQHAGDDRTRLVTTRLEGETQADEPSSAAPKATQPKAHGGIGGEPVTEIIEAFMQNCQHGRYRDLRAFFADTAHTLEQGLGLARCLLFLKASAADRLSCYFAYGFAPEDNAKALWVPAGDDNLLARLFRHAAGSTCIDRTRLAAGRRQLPEVLRAHVRPAGFLLGAIHLGDRPVGVIWADGGDADPVLDANRHAEFKHMIRHFGAEFTRLTQALRR</sequence>